<reference evidence="2 3" key="1">
    <citation type="submission" date="2019-02" db="EMBL/GenBank/DDBJ databases">
        <title>Deep-cultivation of Planctomycetes and their phenomic and genomic characterization uncovers novel biology.</title>
        <authorList>
            <person name="Wiegand S."/>
            <person name="Jogler M."/>
            <person name="Boedeker C."/>
            <person name="Pinto D."/>
            <person name="Vollmers J."/>
            <person name="Rivas-Marin E."/>
            <person name="Kohn T."/>
            <person name="Peeters S.H."/>
            <person name="Heuer A."/>
            <person name="Rast P."/>
            <person name="Oberbeckmann S."/>
            <person name="Bunk B."/>
            <person name="Jeske O."/>
            <person name="Meyerdierks A."/>
            <person name="Storesund J.E."/>
            <person name="Kallscheuer N."/>
            <person name="Luecker S."/>
            <person name="Lage O.M."/>
            <person name="Pohl T."/>
            <person name="Merkel B.J."/>
            <person name="Hornburger P."/>
            <person name="Mueller R.-W."/>
            <person name="Bruemmer F."/>
            <person name="Labrenz M."/>
            <person name="Spormann A.M."/>
            <person name="Op Den Camp H."/>
            <person name="Overmann J."/>
            <person name="Amann R."/>
            <person name="Jetten M.S.M."/>
            <person name="Mascher T."/>
            <person name="Medema M.H."/>
            <person name="Devos D.P."/>
            <person name="Kaster A.-K."/>
            <person name="Ovreas L."/>
            <person name="Rohde M."/>
            <person name="Galperin M.Y."/>
            <person name="Jogler C."/>
        </authorList>
    </citation>
    <scope>NUCLEOTIDE SEQUENCE [LARGE SCALE GENOMIC DNA]</scope>
    <source>
        <strain evidence="2 3">Pla108</strain>
    </source>
</reference>
<dbReference type="EMBL" id="SJPR01000001">
    <property type="protein sequence ID" value="TWT99465.1"/>
    <property type="molecule type" value="Genomic_DNA"/>
</dbReference>
<feature type="signal peptide" evidence="1">
    <location>
        <begin position="1"/>
        <end position="32"/>
    </location>
</feature>
<dbReference type="Proteomes" id="UP000317421">
    <property type="component" value="Unassembled WGS sequence"/>
</dbReference>
<evidence type="ECO:0000313" key="2">
    <source>
        <dbReference type="EMBL" id="TWT99465.1"/>
    </source>
</evidence>
<proteinExistence type="predicted"/>
<organism evidence="2 3">
    <name type="scientific">Botrimarina colliarenosi</name>
    <dbReference type="NCBI Taxonomy" id="2528001"/>
    <lineage>
        <taxon>Bacteria</taxon>
        <taxon>Pseudomonadati</taxon>
        <taxon>Planctomycetota</taxon>
        <taxon>Planctomycetia</taxon>
        <taxon>Pirellulales</taxon>
        <taxon>Lacipirellulaceae</taxon>
        <taxon>Botrimarina</taxon>
    </lineage>
</organism>
<keyword evidence="3" id="KW-1185">Reference proteome</keyword>
<protein>
    <recommendedName>
        <fullName evidence="4">PEP-CTERM protein-sorting domain-containing protein</fullName>
    </recommendedName>
</protein>
<sequence precursor="true">MSHPLASGRRWTQFLVVAATAGLLAGQSPSLAVVVIRDGFGDADINNNGVPFENVDTDIGGTPPLGSPNTWVPARLRDANGDGPANAEVTTVLDASDTGIRWLQTRGFTSGTSTTPGTGGPKPKMRIVDDATGAMQETMASGLNIPAINDGYAMSWESSGGGSTASGFFDRRIHLGPQVGDEVKVSFDFRIWRDAPNANNMLVPLLGELRFGLFQDTDNQLGMTNPFAGRQVDENGLPITGLKPAVWGQDEGMFEGSLTGQHGPGDDIGTNGDYGWTAGIEMSDTVNNNGGSSRIREELQADRILQGGDTHTIAAPNNLNPDPFGVPEFDFVTLSNAKVYNISLSLVRATEVNPGDTITATLTVFDAATQQSWSLSGTETLADHTSGGVPIAGTGGVQSDSWDYFALRNATSGASEFDFLLDNFLVEVNGSNAGLPGDYNGDNVVDAADYTVWRDGGSPDSGPAGYTLWANNYGATLPASTSAAIPEPSAISLVVAGLAAAIRSRR</sequence>
<name>A0A5C6AJX2_9BACT</name>
<dbReference type="RefSeq" id="WP_146442233.1">
    <property type="nucleotide sequence ID" value="NZ_SJPR01000001.1"/>
</dbReference>
<keyword evidence="1" id="KW-0732">Signal</keyword>
<dbReference type="AlphaFoldDB" id="A0A5C6AJX2"/>
<feature type="chain" id="PRO_5022755690" description="PEP-CTERM protein-sorting domain-containing protein" evidence="1">
    <location>
        <begin position="33"/>
        <end position="506"/>
    </location>
</feature>
<gene>
    <name evidence="2" type="ORF">Pla108_04040</name>
</gene>
<evidence type="ECO:0000256" key="1">
    <source>
        <dbReference type="SAM" id="SignalP"/>
    </source>
</evidence>
<evidence type="ECO:0008006" key="4">
    <source>
        <dbReference type="Google" id="ProtNLM"/>
    </source>
</evidence>
<dbReference type="OrthoDB" id="242161at2"/>
<evidence type="ECO:0000313" key="3">
    <source>
        <dbReference type="Proteomes" id="UP000317421"/>
    </source>
</evidence>
<comment type="caution">
    <text evidence="2">The sequence shown here is derived from an EMBL/GenBank/DDBJ whole genome shotgun (WGS) entry which is preliminary data.</text>
</comment>
<accession>A0A5C6AJX2</accession>